<dbReference type="CDD" id="cd00303">
    <property type="entry name" value="retropepsin_like"/>
    <property type="match status" value="1"/>
</dbReference>
<dbReference type="InterPro" id="IPR043502">
    <property type="entry name" value="DNA/RNA_pol_sf"/>
</dbReference>
<protein>
    <submittedName>
        <fullName evidence="10">Uncharacterized protein</fullName>
    </submittedName>
</protein>
<dbReference type="Pfam" id="PF03732">
    <property type="entry name" value="Retrotrans_gag"/>
    <property type="match status" value="1"/>
</dbReference>
<feature type="region of interest" description="Disordered" evidence="6">
    <location>
        <begin position="1"/>
        <end position="20"/>
    </location>
</feature>
<feature type="compositionally biased region" description="Polar residues" evidence="6">
    <location>
        <begin position="1"/>
        <end position="11"/>
    </location>
</feature>
<dbReference type="EMBL" id="JAIWQS010000010">
    <property type="protein sequence ID" value="KAJ8753628.1"/>
    <property type="molecule type" value="Genomic_DNA"/>
</dbReference>
<dbReference type="PANTHER" id="PTHR37984">
    <property type="entry name" value="PROTEIN CBG26694"/>
    <property type="match status" value="1"/>
</dbReference>
<dbReference type="Gene3D" id="2.40.70.10">
    <property type="entry name" value="Acid Proteases"/>
    <property type="match status" value="1"/>
</dbReference>
<feature type="compositionally biased region" description="Polar residues" evidence="6">
    <location>
        <begin position="183"/>
        <end position="193"/>
    </location>
</feature>
<dbReference type="PANTHER" id="PTHR37984:SF5">
    <property type="entry name" value="PROTEIN NYNRIN-LIKE"/>
    <property type="match status" value="1"/>
</dbReference>
<keyword evidence="4" id="KW-0378">Hydrolase</keyword>
<dbReference type="InterPro" id="IPR043128">
    <property type="entry name" value="Rev_trsase/Diguanyl_cyclase"/>
</dbReference>
<feature type="domain" description="Retrotransposon gag" evidence="8">
    <location>
        <begin position="78"/>
        <end position="144"/>
    </location>
</feature>
<keyword evidence="11" id="KW-1185">Reference proteome</keyword>
<accession>A0AAV8SN53</accession>
<dbReference type="Gene3D" id="3.10.10.10">
    <property type="entry name" value="HIV Type 1 Reverse Transcriptase, subunit A, domain 1"/>
    <property type="match status" value="1"/>
</dbReference>
<evidence type="ECO:0000313" key="11">
    <source>
        <dbReference type="Proteomes" id="UP001159364"/>
    </source>
</evidence>
<name>A0AAV8SN53_9ROSI</name>
<evidence type="ECO:0000256" key="1">
    <source>
        <dbReference type="ARBA" id="ARBA00022679"/>
    </source>
</evidence>
<evidence type="ECO:0000256" key="2">
    <source>
        <dbReference type="ARBA" id="ARBA00022695"/>
    </source>
</evidence>
<dbReference type="Pfam" id="PF08284">
    <property type="entry name" value="RVP_2"/>
    <property type="match status" value="1"/>
</dbReference>
<keyword evidence="4" id="KW-0255">Endonuclease</keyword>
<dbReference type="InterPro" id="IPR050951">
    <property type="entry name" value="Retrovirus_Pol_polyprotein"/>
</dbReference>
<dbReference type="Proteomes" id="UP001159364">
    <property type="component" value="Linkage Group LG10"/>
</dbReference>
<evidence type="ECO:0000256" key="5">
    <source>
        <dbReference type="ARBA" id="ARBA00023268"/>
    </source>
</evidence>
<keyword evidence="1" id="KW-0808">Transferase</keyword>
<dbReference type="Gene3D" id="3.30.70.270">
    <property type="match status" value="3"/>
</dbReference>
<evidence type="ECO:0000256" key="6">
    <source>
        <dbReference type="SAM" id="MobiDB-lite"/>
    </source>
</evidence>
<dbReference type="InterPro" id="IPR021109">
    <property type="entry name" value="Peptidase_aspartic_dom_sf"/>
</dbReference>
<evidence type="ECO:0000259" key="8">
    <source>
        <dbReference type="Pfam" id="PF03732"/>
    </source>
</evidence>
<keyword evidence="3" id="KW-0540">Nuclease</keyword>
<organism evidence="10 11">
    <name type="scientific">Erythroxylum novogranatense</name>
    <dbReference type="NCBI Taxonomy" id="1862640"/>
    <lineage>
        <taxon>Eukaryota</taxon>
        <taxon>Viridiplantae</taxon>
        <taxon>Streptophyta</taxon>
        <taxon>Embryophyta</taxon>
        <taxon>Tracheophyta</taxon>
        <taxon>Spermatophyta</taxon>
        <taxon>Magnoliopsida</taxon>
        <taxon>eudicotyledons</taxon>
        <taxon>Gunneridae</taxon>
        <taxon>Pentapetalae</taxon>
        <taxon>rosids</taxon>
        <taxon>fabids</taxon>
        <taxon>Malpighiales</taxon>
        <taxon>Erythroxylaceae</taxon>
        <taxon>Erythroxylum</taxon>
    </lineage>
</organism>
<reference evidence="10 11" key="1">
    <citation type="submission" date="2021-09" db="EMBL/GenBank/DDBJ databases">
        <title>Genomic insights and catalytic innovation underlie evolution of tropane alkaloids biosynthesis.</title>
        <authorList>
            <person name="Wang Y.-J."/>
            <person name="Tian T."/>
            <person name="Huang J.-P."/>
            <person name="Huang S.-X."/>
        </authorList>
    </citation>
    <scope>NUCLEOTIDE SEQUENCE [LARGE SCALE GENOMIC DNA]</scope>
    <source>
        <strain evidence="10">KIB-2018</strain>
        <tissue evidence="10">Leaf</tissue>
    </source>
</reference>
<proteinExistence type="predicted"/>
<feature type="region of interest" description="Disordered" evidence="6">
    <location>
        <begin position="183"/>
        <end position="215"/>
    </location>
</feature>
<feature type="domain" description="Reverse transcriptase/retrotransposon-derived protein RNase H-like" evidence="9">
    <location>
        <begin position="697"/>
        <end position="745"/>
    </location>
</feature>
<dbReference type="CDD" id="cd01647">
    <property type="entry name" value="RT_LTR"/>
    <property type="match status" value="1"/>
</dbReference>
<dbReference type="FunFam" id="3.30.70.270:FF:000020">
    <property type="entry name" value="Transposon Tf2-6 polyprotein-like Protein"/>
    <property type="match status" value="1"/>
</dbReference>
<keyword evidence="5" id="KW-0511">Multifunctional enzyme</keyword>
<sequence length="745" mass="84596">MDQLTTESSNGRGVEYDVRASESRGQSANFGVSSSYAPKLVKLDFPRFNGREDPTSWLCRAEQFFQFHDTPEADRVSLASFHLEGDAQLWYQLLKQEERTITWVELKEGLHSRYGPNQFFDHFGELTKLQQCGSVQDYQNQFEKQIGCFVSGLTASIRTEVQAGRPASLSHAISLAKLYEARNSSQGRGSTGRTTPQNTSSTSSPSKISGNSVKRLTWDELNERKKRGLCFKCNERYGPGHKCKKLFSIQAILDYSDDDTDMKIEDAESADNPTISLHAIYDFEGPETMRVQGKLANRRVMVLIDSGSTHNFVSERFVRKVGLQPIKRGGMEVSVASGEKLVSSGKCNQIQLNLQEVPVFLDLYVLPLEGYDVVLGTQWLRTLGPIIWDFSKLLMKFVMKGQEVILQGSTIPENQVISNCQMQGAMRHKKIGYLLQILSSMTKLPGTSLTKLHPQIQQILKEFRAVSMEPSGLPPLRIQDHKIPLQHAEPISVKPYRYPHYQKFEIEKIVAEMLESRIIRPSQSPYLAPVLLVKKHDGSWRMCVDYRALNKIAIKDRFPIPVIDELLDELNGARYFTKLDLRSGYYQIRVHAQDIEKIAFQTHQGHYEFLHHQLFVKIEKCQFGQREVKYLGHVITDVGVAVETDKIKAIQDWPKPTSCKAMRGFLGLCGYYRKFIQNFSKIASSLTRMLKTDSFKWTPIAEEAFIKLKQAMTNAPVLALSDFSKPFIIEYDAFGIGVGAVLMQE</sequence>
<dbReference type="InterPro" id="IPR000477">
    <property type="entry name" value="RT_dom"/>
</dbReference>
<dbReference type="InterPro" id="IPR041577">
    <property type="entry name" value="RT_RNaseH_2"/>
</dbReference>
<feature type="domain" description="Reverse transcriptase" evidence="7">
    <location>
        <begin position="533"/>
        <end position="604"/>
    </location>
</feature>
<feature type="compositionally biased region" description="Low complexity" evidence="6">
    <location>
        <begin position="194"/>
        <end position="212"/>
    </location>
</feature>
<dbReference type="Pfam" id="PF00078">
    <property type="entry name" value="RVT_1"/>
    <property type="match status" value="1"/>
</dbReference>
<keyword evidence="2" id="KW-0548">Nucleotidyltransferase</keyword>
<dbReference type="SUPFAM" id="SSF56672">
    <property type="entry name" value="DNA/RNA polymerases"/>
    <property type="match status" value="1"/>
</dbReference>
<dbReference type="GO" id="GO:0016779">
    <property type="term" value="F:nucleotidyltransferase activity"/>
    <property type="evidence" value="ECO:0007669"/>
    <property type="project" value="UniProtKB-KW"/>
</dbReference>
<evidence type="ECO:0000259" key="7">
    <source>
        <dbReference type="Pfam" id="PF00078"/>
    </source>
</evidence>
<dbReference type="InterPro" id="IPR005162">
    <property type="entry name" value="Retrotrans_gag_dom"/>
</dbReference>
<dbReference type="AlphaFoldDB" id="A0AAV8SN53"/>
<evidence type="ECO:0000256" key="4">
    <source>
        <dbReference type="ARBA" id="ARBA00022759"/>
    </source>
</evidence>
<gene>
    <name evidence="10" type="ORF">K2173_025619</name>
</gene>
<dbReference type="Pfam" id="PF17919">
    <property type="entry name" value="RT_RNaseH_2"/>
    <property type="match status" value="1"/>
</dbReference>
<evidence type="ECO:0000256" key="3">
    <source>
        <dbReference type="ARBA" id="ARBA00022722"/>
    </source>
</evidence>
<evidence type="ECO:0000259" key="9">
    <source>
        <dbReference type="Pfam" id="PF17919"/>
    </source>
</evidence>
<comment type="caution">
    <text evidence="10">The sequence shown here is derived from an EMBL/GenBank/DDBJ whole genome shotgun (WGS) entry which is preliminary data.</text>
</comment>
<dbReference type="SUPFAM" id="SSF50630">
    <property type="entry name" value="Acid proteases"/>
    <property type="match status" value="1"/>
</dbReference>
<evidence type="ECO:0000313" key="10">
    <source>
        <dbReference type="EMBL" id="KAJ8753628.1"/>
    </source>
</evidence>
<dbReference type="GO" id="GO:0004519">
    <property type="term" value="F:endonuclease activity"/>
    <property type="evidence" value="ECO:0007669"/>
    <property type="project" value="UniProtKB-KW"/>
</dbReference>